<protein>
    <recommendedName>
        <fullName evidence="3">Glutamine--fructose-6-phosphate aminotransferase [isomerizing]</fullName>
        <ecNumber evidence="2">2.6.1.16</ecNumber>
    </recommendedName>
</protein>
<dbReference type="GO" id="GO:0006002">
    <property type="term" value="P:fructose 6-phosphate metabolic process"/>
    <property type="evidence" value="ECO:0007669"/>
    <property type="project" value="TreeGrafter"/>
</dbReference>
<proteinExistence type="predicted"/>
<reference evidence="4 5" key="1">
    <citation type="submission" date="2019-02" db="EMBL/GenBank/DDBJ databases">
        <title>Arundinibacter roseus gen. nov., sp. nov., a new member of the family Cytophagaceae.</title>
        <authorList>
            <person name="Szuroczki S."/>
            <person name="Khayer B."/>
            <person name="Sproer C."/>
            <person name="Toumi M."/>
            <person name="Szabo A."/>
            <person name="Felfoldi T."/>
            <person name="Schumann P."/>
            <person name="Toth E."/>
        </authorList>
    </citation>
    <scope>NUCLEOTIDE SEQUENCE [LARGE SCALE GENOMIC DNA]</scope>
    <source>
        <strain evidence="4 5">DMA-k-7a</strain>
    </source>
</reference>
<accession>A0A4R4KL96</accession>
<dbReference type="EC" id="2.6.1.16" evidence="2"/>
<comment type="catalytic activity">
    <reaction evidence="1">
        <text>D-fructose 6-phosphate + L-glutamine = D-glucosamine 6-phosphate + L-glutamate</text>
        <dbReference type="Rhea" id="RHEA:13237"/>
        <dbReference type="ChEBI" id="CHEBI:29985"/>
        <dbReference type="ChEBI" id="CHEBI:58359"/>
        <dbReference type="ChEBI" id="CHEBI:58725"/>
        <dbReference type="ChEBI" id="CHEBI:61527"/>
        <dbReference type="EC" id="2.6.1.16"/>
    </reaction>
</comment>
<dbReference type="RefSeq" id="WP_132115529.1">
    <property type="nucleotide sequence ID" value="NZ_SMJU01000003.1"/>
</dbReference>
<dbReference type="PANTHER" id="PTHR10937:SF0">
    <property type="entry name" value="GLUTAMINE--FRUCTOSE-6-PHOSPHATE TRANSAMINASE (ISOMERIZING)"/>
    <property type="match status" value="1"/>
</dbReference>
<dbReference type="GO" id="GO:0097367">
    <property type="term" value="F:carbohydrate derivative binding"/>
    <property type="evidence" value="ECO:0007669"/>
    <property type="project" value="InterPro"/>
</dbReference>
<dbReference type="SUPFAM" id="SSF53697">
    <property type="entry name" value="SIS domain"/>
    <property type="match status" value="1"/>
</dbReference>
<evidence type="ECO:0000313" key="4">
    <source>
        <dbReference type="EMBL" id="TDB67489.1"/>
    </source>
</evidence>
<dbReference type="GO" id="GO:0006047">
    <property type="term" value="P:UDP-N-acetylglucosamine metabolic process"/>
    <property type="evidence" value="ECO:0007669"/>
    <property type="project" value="TreeGrafter"/>
</dbReference>
<dbReference type="AlphaFoldDB" id="A0A4R4KL96"/>
<dbReference type="OrthoDB" id="1117051at2"/>
<evidence type="ECO:0000256" key="3">
    <source>
        <dbReference type="ARBA" id="ARBA00016090"/>
    </source>
</evidence>
<dbReference type="GO" id="GO:0004360">
    <property type="term" value="F:glutamine-fructose-6-phosphate transaminase (isomerizing) activity"/>
    <property type="evidence" value="ECO:0007669"/>
    <property type="project" value="UniProtKB-EC"/>
</dbReference>
<evidence type="ECO:0000313" key="5">
    <source>
        <dbReference type="Proteomes" id="UP000295706"/>
    </source>
</evidence>
<name>A0A4R4KL96_9BACT</name>
<dbReference type="Gene3D" id="3.40.50.10490">
    <property type="entry name" value="Glucose-6-phosphate isomerase like protein, domain 1"/>
    <property type="match status" value="2"/>
</dbReference>
<dbReference type="GO" id="GO:0006487">
    <property type="term" value="P:protein N-linked glycosylation"/>
    <property type="evidence" value="ECO:0007669"/>
    <property type="project" value="TreeGrafter"/>
</dbReference>
<comment type="caution">
    <text evidence="4">The sequence shown here is derived from an EMBL/GenBank/DDBJ whole genome shotgun (WGS) entry which is preliminary data.</text>
</comment>
<dbReference type="InterPro" id="IPR046348">
    <property type="entry name" value="SIS_dom_sf"/>
</dbReference>
<sequence length="307" mass="34062">MKENKILAEIKEIPQRAMTLLQSEIPALPTAVPYLGMGSSYFAPLAFKYMGVPIQPEIASEYAAYLFTKKQPLAVILSQSGRSSEALWCTSLFDQYVAISNYPENALSHQENVRMAIDLRAGEEHFSSSKTFVNTLLALYKGFGYDPAPTVELLISRFSDYEARGKELAGQVFELLATRPIHGIYITGSGPNIATAMEAALILSESTQRSFQGLPMAQYDHGPKETAPNSLVIQIMAPGKNYERTLKLNETIRQFGAHVLTLEAEDVEEHFSILHHSVVFNFMAFYLSELLGIKEMFAVGGKVTEVH</sequence>
<evidence type="ECO:0000256" key="1">
    <source>
        <dbReference type="ARBA" id="ARBA00001031"/>
    </source>
</evidence>
<organism evidence="4 5">
    <name type="scientific">Arundinibacter roseus</name>
    <dbReference type="NCBI Taxonomy" id="2070510"/>
    <lineage>
        <taxon>Bacteria</taxon>
        <taxon>Pseudomonadati</taxon>
        <taxon>Bacteroidota</taxon>
        <taxon>Cytophagia</taxon>
        <taxon>Cytophagales</taxon>
        <taxon>Spirosomataceae</taxon>
        <taxon>Arundinibacter</taxon>
    </lineage>
</organism>
<dbReference type="PANTHER" id="PTHR10937">
    <property type="entry name" value="GLUCOSAMINE--FRUCTOSE-6-PHOSPHATE AMINOTRANSFERASE, ISOMERIZING"/>
    <property type="match status" value="1"/>
</dbReference>
<dbReference type="Proteomes" id="UP000295706">
    <property type="component" value="Unassembled WGS sequence"/>
</dbReference>
<evidence type="ECO:0000256" key="2">
    <source>
        <dbReference type="ARBA" id="ARBA00012916"/>
    </source>
</evidence>
<dbReference type="EMBL" id="SMJU01000003">
    <property type="protein sequence ID" value="TDB67489.1"/>
    <property type="molecule type" value="Genomic_DNA"/>
</dbReference>
<gene>
    <name evidence="4" type="ORF">EZE20_05955</name>
</gene>
<keyword evidence="5" id="KW-1185">Reference proteome</keyword>